<keyword evidence="3" id="KW-1185">Reference proteome</keyword>
<sequence>MYLPPSKIRYTGCEEVLDSSQMKPDPTTVENYKKMQKRGEYPHLQVVEKSGCYFTLNNTKLCLYKTLEKEGICKLVRVEKVPLTSVPEGVETLMILPPEHNKKVETYVCTSGDMETQIEQAGTDSDSEDSDGDLSDSICGRFTYWSEDVKESSDTDEDKSEDETVGLL</sequence>
<evidence type="ECO:0000313" key="3">
    <source>
        <dbReference type="Proteomes" id="UP001347796"/>
    </source>
</evidence>
<evidence type="ECO:0000256" key="1">
    <source>
        <dbReference type="SAM" id="MobiDB-lite"/>
    </source>
</evidence>
<feature type="compositionally biased region" description="Acidic residues" evidence="1">
    <location>
        <begin position="154"/>
        <end position="168"/>
    </location>
</feature>
<dbReference type="Proteomes" id="UP001347796">
    <property type="component" value="Unassembled WGS sequence"/>
</dbReference>
<comment type="caution">
    <text evidence="2">The sequence shown here is derived from an EMBL/GenBank/DDBJ whole genome shotgun (WGS) entry which is preliminary data.</text>
</comment>
<reference evidence="2 3" key="1">
    <citation type="submission" date="2024-01" db="EMBL/GenBank/DDBJ databases">
        <title>The genome of the rayed Mediterranean limpet Patella caerulea (Linnaeus, 1758).</title>
        <authorList>
            <person name="Anh-Thu Weber A."/>
            <person name="Halstead-Nussloch G."/>
        </authorList>
    </citation>
    <scope>NUCLEOTIDE SEQUENCE [LARGE SCALE GENOMIC DNA]</scope>
    <source>
        <strain evidence="2">AATW-2023a</strain>
        <tissue evidence="2">Whole specimen</tissue>
    </source>
</reference>
<feature type="compositionally biased region" description="Acidic residues" evidence="1">
    <location>
        <begin position="125"/>
        <end position="134"/>
    </location>
</feature>
<feature type="region of interest" description="Disordered" evidence="1">
    <location>
        <begin position="119"/>
        <end position="138"/>
    </location>
</feature>
<name>A0AAN8J144_PATCE</name>
<evidence type="ECO:0000313" key="2">
    <source>
        <dbReference type="EMBL" id="KAK6169008.1"/>
    </source>
</evidence>
<dbReference type="EMBL" id="JAZGQO010000015">
    <property type="protein sequence ID" value="KAK6169008.1"/>
    <property type="molecule type" value="Genomic_DNA"/>
</dbReference>
<proteinExistence type="predicted"/>
<dbReference type="AlphaFoldDB" id="A0AAN8J144"/>
<protein>
    <submittedName>
        <fullName evidence="2">Uncharacterized protein</fullName>
    </submittedName>
</protein>
<accession>A0AAN8J144</accession>
<gene>
    <name evidence="2" type="ORF">SNE40_020140</name>
</gene>
<feature type="region of interest" description="Disordered" evidence="1">
    <location>
        <begin position="148"/>
        <end position="168"/>
    </location>
</feature>
<organism evidence="2 3">
    <name type="scientific">Patella caerulea</name>
    <name type="common">Rayed Mediterranean limpet</name>
    <dbReference type="NCBI Taxonomy" id="87958"/>
    <lineage>
        <taxon>Eukaryota</taxon>
        <taxon>Metazoa</taxon>
        <taxon>Spiralia</taxon>
        <taxon>Lophotrochozoa</taxon>
        <taxon>Mollusca</taxon>
        <taxon>Gastropoda</taxon>
        <taxon>Patellogastropoda</taxon>
        <taxon>Patelloidea</taxon>
        <taxon>Patellidae</taxon>
        <taxon>Patella</taxon>
    </lineage>
</organism>